<dbReference type="AlphaFoldDB" id="A7VQB2"/>
<dbReference type="Pfam" id="PF00528">
    <property type="entry name" value="BPD_transp_1"/>
    <property type="match status" value="1"/>
</dbReference>
<dbReference type="EMBL" id="NOXF01000007">
    <property type="protein sequence ID" value="PEQ24220.1"/>
    <property type="molecule type" value="Genomic_DNA"/>
</dbReference>
<dbReference type="Gene3D" id="1.10.3720.10">
    <property type="entry name" value="MetI-like"/>
    <property type="match status" value="1"/>
</dbReference>
<comment type="subcellular location">
    <subcellularLocation>
        <location evidence="1 7">Cell membrane</location>
        <topology evidence="1 7">Multi-pass membrane protein</topology>
    </subcellularLocation>
</comment>
<dbReference type="CDD" id="cd06261">
    <property type="entry name" value="TM_PBP2"/>
    <property type="match status" value="1"/>
</dbReference>
<dbReference type="PROSITE" id="PS50928">
    <property type="entry name" value="ABC_TM1"/>
    <property type="match status" value="1"/>
</dbReference>
<dbReference type="EMBL" id="ABCB02000014">
    <property type="protein sequence ID" value="EDO62617.1"/>
    <property type="molecule type" value="Genomic_DNA"/>
</dbReference>
<dbReference type="GO" id="GO:0005886">
    <property type="term" value="C:plasma membrane"/>
    <property type="evidence" value="ECO:0007669"/>
    <property type="project" value="UniProtKB-SubCell"/>
</dbReference>
<feature type="transmembrane region" description="Helical" evidence="7">
    <location>
        <begin position="240"/>
        <end position="261"/>
    </location>
</feature>
<proteinExistence type="inferred from homology"/>
<feature type="transmembrane region" description="Helical" evidence="7">
    <location>
        <begin position="106"/>
        <end position="127"/>
    </location>
</feature>
<feature type="domain" description="ABC transmembrane type-1" evidence="8">
    <location>
        <begin position="71"/>
        <end position="261"/>
    </location>
</feature>
<keyword evidence="3" id="KW-1003">Cell membrane</keyword>
<evidence type="ECO:0000256" key="7">
    <source>
        <dbReference type="RuleBase" id="RU363032"/>
    </source>
</evidence>
<organism evidence="9 11">
    <name type="scientific">[Clostridium] leptum DSM 753</name>
    <dbReference type="NCBI Taxonomy" id="428125"/>
    <lineage>
        <taxon>Bacteria</taxon>
        <taxon>Bacillati</taxon>
        <taxon>Bacillota</taxon>
        <taxon>Clostridia</taxon>
        <taxon>Eubacteriales</taxon>
        <taxon>Oscillospiraceae</taxon>
        <taxon>Oscillospiraceae incertae sedis</taxon>
    </lineage>
</organism>
<dbReference type="Proteomes" id="UP000220611">
    <property type="component" value="Unassembled WGS sequence"/>
</dbReference>
<keyword evidence="2 7" id="KW-0813">Transport</keyword>
<dbReference type="SUPFAM" id="SSF161098">
    <property type="entry name" value="MetI-like"/>
    <property type="match status" value="1"/>
</dbReference>
<evidence type="ECO:0000256" key="6">
    <source>
        <dbReference type="ARBA" id="ARBA00023136"/>
    </source>
</evidence>
<comment type="caution">
    <text evidence="9">The sequence shown here is derived from an EMBL/GenBank/DDBJ whole genome shotgun (WGS) entry which is preliminary data.</text>
</comment>
<protein>
    <submittedName>
        <fullName evidence="9">ABC transporter, permease protein</fullName>
    </submittedName>
    <submittedName>
        <fullName evidence="10">Carbohydrate ABC transporter permease</fullName>
    </submittedName>
</protein>
<evidence type="ECO:0000256" key="3">
    <source>
        <dbReference type="ARBA" id="ARBA00022475"/>
    </source>
</evidence>
<keyword evidence="6 7" id="KW-0472">Membrane</keyword>
<evidence type="ECO:0000256" key="4">
    <source>
        <dbReference type="ARBA" id="ARBA00022692"/>
    </source>
</evidence>
<feature type="transmembrane region" description="Helical" evidence="7">
    <location>
        <begin position="12"/>
        <end position="32"/>
    </location>
</feature>
<reference evidence="9 11" key="1">
    <citation type="submission" date="2007-08" db="EMBL/GenBank/DDBJ databases">
        <title>Draft genome sequence of Clostridium leptum (DSM 753).</title>
        <authorList>
            <person name="Sudarsanam P."/>
            <person name="Ley R."/>
            <person name="Guruge J."/>
            <person name="Turnbaugh P.J."/>
            <person name="Mahowald M."/>
            <person name="Liep D."/>
            <person name="Gordon J."/>
        </authorList>
    </citation>
    <scope>NUCLEOTIDE SEQUENCE [LARGE SCALE GENOMIC DNA]</scope>
    <source>
        <strain evidence="9 11">DSM 753</strain>
    </source>
</reference>
<dbReference type="InterPro" id="IPR035906">
    <property type="entry name" value="MetI-like_sf"/>
</dbReference>
<comment type="similarity">
    <text evidence="7">Belongs to the binding-protein-dependent transport system permease family.</text>
</comment>
<reference evidence="10 12" key="3">
    <citation type="submission" date="2017-07" db="EMBL/GenBank/DDBJ databases">
        <title>Prevalence of linear plasmids in Cutibacterium (Propionibacterium) acnes isolates obtained from prostatic tissue.</title>
        <authorList>
            <person name="Davidsson S."/>
            <person name="Carlsson J."/>
            <person name="Molling P."/>
            <person name="Andren O."/>
            <person name="Andersson S.-O."/>
            <person name="Brzuszkiewicz E."/>
            <person name="Poehlein A."/>
            <person name="Al-Zeer M."/>
            <person name="Brinkmann V."/>
            <person name="Scavenius C."/>
            <person name="Nazipi S."/>
            <person name="Soderquist B."/>
            <person name="Bruggemann H."/>
        </authorList>
    </citation>
    <scope>NUCLEOTIDE SEQUENCE [LARGE SCALE GENOMIC DNA]</scope>
    <source>
        <strain evidence="10 12">DSM 753</strain>
    </source>
</reference>
<dbReference type="OrthoDB" id="9771544at2"/>
<dbReference type="PANTHER" id="PTHR32243">
    <property type="entry name" value="MALTOSE TRANSPORT SYSTEM PERMEASE-RELATED"/>
    <property type="match status" value="1"/>
</dbReference>
<evidence type="ECO:0000259" key="8">
    <source>
        <dbReference type="PROSITE" id="PS50928"/>
    </source>
</evidence>
<evidence type="ECO:0000256" key="2">
    <source>
        <dbReference type="ARBA" id="ARBA00022448"/>
    </source>
</evidence>
<evidence type="ECO:0000256" key="5">
    <source>
        <dbReference type="ARBA" id="ARBA00022989"/>
    </source>
</evidence>
<keyword evidence="12" id="KW-1185">Reference proteome</keyword>
<evidence type="ECO:0000313" key="10">
    <source>
        <dbReference type="EMBL" id="PEQ24220.1"/>
    </source>
</evidence>
<evidence type="ECO:0000313" key="9">
    <source>
        <dbReference type="EMBL" id="EDO62617.1"/>
    </source>
</evidence>
<dbReference type="Proteomes" id="UP000003490">
    <property type="component" value="Unassembled WGS sequence"/>
</dbReference>
<dbReference type="InterPro" id="IPR050901">
    <property type="entry name" value="BP-dep_ABC_trans_perm"/>
</dbReference>
<accession>A7VQB2</accession>
<sequence length="276" mass="30202">MQSRRKRKTLILSILVVGLFVIWTVVPIYMLISQSVKPESIMFADPPKLFYQPIFDHFVRVFVRNDILGSMINSVIVSVSTMVLCVVLGALCAYSLARIRIPGSKFIAMFIILTRTVPAGALMMPMYVLMRELGLATSYLAVIFAHTALQLPFAVLMMKGFFQDVPLELEQAAQVDGCSRMRTFVKICIPMTAPGVATTGIMVLLNSWNEFMFALILTGRGTRTLPIAISSFLGAVSIDWGASSAAATLATVPIFIAGVFIQKYFVRGLTSGAVKG</sequence>
<evidence type="ECO:0000256" key="1">
    <source>
        <dbReference type="ARBA" id="ARBA00004651"/>
    </source>
</evidence>
<name>A7VQB2_9FIRM</name>
<dbReference type="GO" id="GO:0055085">
    <property type="term" value="P:transmembrane transport"/>
    <property type="evidence" value="ECO:0007669"/>
    <property type="project" value="InterPro"/>
</dbReference>
<evidence type="ECO:0000313" key="12">
    <source>
        <dbReference type="Proteomes" id="UP000220611"/>
    </source>
</evidence>
<feature type="transmembrane region" description="Helical" evidence="7">
    <location>
        <begin position="183"/>
        <end position="205"/>
    </location>
</feature>
<reference evidence="9 11" key="2">
    <citation type="submission" date="2007-08" db="EMBL/GenBank/DDBJ databases">
        <authorList>
            <person name="Fulton L."/>
            <person name="Clifton S."/>
            <person name="Fulton B."/>
            <person name="Xu J."/>
            <person name="Minx P."/>
            <person name="Pepin K.H."/>
            <person name="Johnson M."/>
            <person name="Thiruvilangam P."/>
            <person name="Bhonagiri V."/>
            <person name="Nash W.E."/>
            <person name="Wang C."/>
            <person name="Mardis E.R."/>
            <person name="Wilson R.K."/>
        </authorList>
    </citation>
    <scope>NUCLEOTIDE SEQUENCE [LARGE SCALE GENOMIC DNA]</scope>
    <source>
        <strain evidence="9 11">DSM 753</strain>
    </source>
</reference>
<evidence type="ECO:0000313" key="11">
    <source>
        <dbReference type="Proteomes" id="UP000003490"/>
    </source>
</evidence>
<gene>
    <name evidence="10" type="ORF">CH238_10065</name>
    <name evidence="9" type="ORF">CLOLEP_00740</name>
</gene>
<dbReference type="PANTHER" id="PTHR32243:SF18">
    <property type="entry name" value="INNER MEMBRANE ABC TRANSPORTER PERMEASE PROTEIN YCJP"/>
    <property type="match status" value="1"/>
</dbReference>
<dbReference type="eggNOG" id="COG0395">
    <property type="taxonomic scope" value="Bacteria"/>
</dbReference>
<dbReference type="InterPro" id="IPR000515">
    <property type="entry name" value="MetI-like"/>
</dbReference>
<keyword evidence="5 7" id="KW-1133">Transmembrane helix</keyword>
<dbReference type="HOGENOM" id="CLU_016047_1_2_9"/>
<keyword evidence="4 7" id="KW-0812">Transmembrane</keyword>
<feature type="transmembrane region" description="Helical" evidence="7">
    <location>
        <begin position="139"/>
        <end position="162"/>
    </location>
</feature>
<feature type="transmembrane region" description="Helical" evidence="7">
    <location>
        <begin position="71"/>
        <end position="94"/>
    </location>
</feature>